<reference evidence="5" key="1">
    <citation type="submission" date="2021-01" db="EMBL/GenBank/DDBJ databases">
        <authorList>
            <person name="Zahm M."/>
            <person name="Roques C."/>
            <person name="Cabau C."/>
            <person name="Klopp C."/>
            <person name="Donnadieu C."/>
            <person name="Jouanno E."/>
            <person name="Lampietro C."/>
            <person name="Louis A."/>
            <person name="Herpin A."/>
            <person name="Echchiki A."/>
            <person name="Berthelot C."/>
            <person name="Parey E."/>
            <person name="Roest-Crollius H."/>
            <person name="Braasch I."/>
            <person name="Postlethwait J."/>
            <person name="Bobe J."/>
            <person name="Montfort J."/>
            <person name="Bouchez O."/>
            <person name="Begum T."/>
            <person name="Mejri S."/>
            <person name="Adams A."/>
            <person name="Chen W.-J."/>
            <person name="Guiguen Y."/>
        </authorList>
    </citation>
    <scope>NUCLEOTIDE SEQUENCE</scope>
    <source>
        <tissue evidence="5">Blood</tissue>
    </source>
</reference>
<feature type="compositionally biased region" description="Basic and acidic residues" evidence="3">
    <location>
        <begin position="129"/>
        <end position="146"/>
    </location>
</feature>
<feature type="domain" description="ODAD1 central coiled coil region" evidence="4">
    <location>
        <begin position="12"/>
        <end position="285"/>
    </location>
</feature>
<dbReference type="GO" id="GO:0003341">
    <property type="term" value="P:cilium movement"/>
    <property type="evidence" value="ECO:0007669"/>
    <property type="project" value="TreeGrafter"/>
</dbReference>
<evidence type="ECO:0000256" key="2">
    <source>
        <dbReference type="SAM" id="Coils"/>
    </source>
</evidence>
<sequence>ALKNRWCLFCPQALTRFNKQLAKISGLREELDILHVERNRFQQVYRRLVKELLEIRKDTGDVIDQSTSAYDARVEAQYKTVTLNEKAVKDLAQYSVEMQELERVIAHEHRLKTFMSTKNQERADEDSQDANRKHATEDREKRKTESGEESMATLEEAFCRIQSATGEEDLDLLVMKFIEVEDRNFALFNYVNEQNNEAETLRDQINQTQEEMAQFHDEGQRQEKEHKARLRDIGEQQQDAEQQAQGYEQRSIAVAKILDQLKTGVGSVFQKIGCDRSVIEDMLGSSSGIRDNDIMTYLGLVEQRTNELLTAQSYLSSKDLEKDYDPEDVARVLLGQSPQLTRQNLSILPPSIGDNNDTEESSLTDEERPLTRNELQQKVMKGVLRKEKFVRPEVKASKIGVGANNRQRSIEA</sequence>
<evidence type="ECO:0000259" key="4">
    <source>
        <dbReference type="Pfam" id="PF21773"/>
    </source>
</evidence>
<dbReference type="EMBL" id="JAERUA010000012">
    <property type="protein sequence ID" value="KAI1892522.1"/>
    <property type="molecule type" value="Genomic_DNA"/>
</dbReference>
<name>A0A8T3D8V3_9TELE</name>
<evidence type="ECO:0000256" key="3">
    <source>
        <dbReference type="SAM" id="MobiDB-lite"/>
    </source>
</evidence>
<evidence type="ECO:0000313" key="5">
    <source>
        <dbReference type="EMBL" id="KAI1892522.1"/>
    </source>
</evidence>
<dbReference type="GO" id="GO:0005930">
    <property type="term" value="C:axoneme"/>
    <property type="evidence" value="ECO:0007669"/>
    <property type="project" value="TreeGrafter"/>
</dbReference>
<dbReference type="AlphaFoldDB" id="A0A8T3D8V3"/>
<dbReference type="Proteomes" id="UP000829720">
    <property type="component" value="Unassembled WGS sequence"/>
</dbReference>
<keyword evidence="1 2" id="KW-0175">Coiled coil</keyword>
<organism evidence="5 6">
    <name type="scientific">Albula goreensis</name>
    <dbReference type="NCBI Taxonomy" id="1534307"/>
    <lineage>
        <taxon>Eukaryota</taxon>
        <taxon>Metazoa</taxon>
        <taxon>Chordata</taxon>
        <taxon>Craniata</taxon>
        <taxon>Vertebrata</taxon>
        <taxon>Euteleostomi</taxon>
        <taxon>Actinopterygii</taxon>
        <taxon>Neopterygii</taxon>
        <taxon>Teleostei</taxon>
        <taxon>Albuliformes</taxon>
        <taxon>Albulidae</taxon>
        <taxon>Albula</taxon>
    </lineage>
</organism>
<dbReference type="OrthoDB" id="6766775at2759"/>
<accession>A0A8T3D8V3</accession>
<feature type="non-terminal residue" evidence="5">
    <location>
        <position position="1"/>
    </location>
</feature>
<feature type="region of interest" description="Disordered" evidence="3">
    <location>
        <begin position="115"/>
        <end position="151"/>
    </location>
</feature>
<dbReference type="PANTHER" id="PTHR21694:SF35">
    <property type="entry name" value="OUTER DYNEIN ARM-DOCKING COMPLEX SUBUNIT 1"/>
    <property type="match status" value="1"/>
</dbReference>
<comment type="caution">
    <text evidence="5">The sequence shown here is derived from an EMBL/GenBank/DDBJ whole genome shotgun (WGS) entry which is preliminary data.</text>
</comment>
<dbReference type="GO" id="GO:0036158">
    <property type="term" value="P:outer dynein arm assembly"/>
    <property type="evidence" value="ECO:0007669"/>
    <property type="project" value="TreeGrafter"/>
</dbReference>
<dbReference type="InterPro" id="IPR049258">
    <property type="entry name" value="ODAD1_CC"/>
</dbReference>
<dbReference type="PANTHER" id="PTHR21694">
    <property type="entry name" value="COILED-COIL DOMAIN-CONTAINING PROTEIN 63"/>
    <property type="match status" value="1"/>
</dbReference>
<gene>
    <name evidence="5" type="ORF">AGOR_G00134460</name>
</gene>
<protein>
    <recommendedName>
        <fullName evidence="4">ODAD1 central coiled coil region domain-containing protein</fullName>
    </recommendedName>
</protein>
<proteinExistence type="predicted"/>
<keyword evidence="6" id="KW-1185">Reference proteome</keyword>
<evidence type="ECO:0000313" key="6">
    <source>
        <dbReference type="Proteomes" id="UP000829720"/>
    </source>
</evidence>
<dbReference type="Pfam" id="PF21773">
    <property type="entry name" value="ODAD1_CC"/>
    <property type="match status" value="1"/>
</dbReference>
<dbReference type="InterPro" id="IPR051876">
    <property type="entry name" value="ODA-DC/CCD"/>
</dbReference>
<feature type="coiled-coil region" evidence="2">
    <location>
        <begin position="191"/>
        <end position="250"/>
    </location>
</feature>
<evidence type="ECO:0000256" key="1">
    <source>
        <dbReference type="ARBA" id="ARBA00023054"/>
    </source>
</evidence>
<feature type="region of interest" description="Disordered" evidence="3">
    <location>
        <begin position="347"/>
        <end position="369"/>
    </location>
</feature>